<keyword evidence="1" id="KW-0812">Transmembrane</keyword>
<feature type="transmembrane region" description="Helical" evidence="1">
    <location>
        <begin position="398"/>
        <end position="422"/>
    </location>
</feature>
<sequence>MVTVAPRPLAVDPPQPAPSPAAALIERFAAVDRFLELAGPYVAEEELAPARVLVDRAAARLRLSGEHTVVALAGATGTGKSALFNALSGVDLSPVGPLRPTTGDVHSCVWGLSGAVGLLDWLGVAPDRRFARESVRVPDDQVALRGLVLLDLPDLDSVAVGHQVESDRLISHVDLVVWVVDPQKYADRVVHEAYLAKFGNLAGATAVVLNQVDRLTPEDAARCVADLGRLLAADGLADVRVVATSAATGEGLGHLRDLLADAVRSRMAALTRLSAELDEAVAGLAPLVDRELPVETAGAVPTRELIDTVAAASGVDAVADTAAEEYGRTTVTVPDLAPAPAAVGVAVRSYVEKVVAAVPPPWRERVRAVVPREPDDLVAALRTALAAAAPRPARRSRWWAVATVLIFLGLLVAVIGAGWLVGASVRVLRDGGSWQPPTWLDVPIPVILLVAGIVVAVVPAFIRWRVRRTGSARRRTDTMTTLRGAVDDVLRTQVVDPTRRALLAYDESRATLTTAR</sequence>
<proteinExistence type="predicted"/>
<evidence type="ECO:0000313" key="4">
    <source>
        <dbReference type="Proteomes" id="UP001500218"/>
    </source>
</evidence>
<dbReference type="InterPro" id="IPR027417">
    <property type="entry name" value="P-loop_NTPase"/>
</dbReference>
<name>A0ABP4YGA8_9ACTN</name>
<keyword evidence="1" id="KW-1133">Transmembrane helix</keyword>
<gene>
    <name evidence="3" type="ORF">GCM10009682_32700</name>
</gene>
<evidence type="ECO:0000256" key="1">
    <source>
        <dbReference type="SAM" id="Phobius"/>
    </source>
</evidence>
<evidence type="ECO:0000313" key="3">
    <source>
        <dbReference type="EMBL" id="GAA1808376.1"/>
    </source>
</evidence>
<accession>A0ABP4YGA8</accession>
<feature type="domain" description="G" evidence="2">
    <location>
        <begin position="70"/>
        <end position="187"/>
    </location>
</feature>
<keyword evidence="4" id="KW-1185">Reference proteome</keyword>
<dbReference type="SUPFAM" id="SSF52540">
    <property type="entry name" value="P-loop containing nucleoside triphosphate hydrolases"/>
    <property type="match status" value="1"/>
</dbReference>
<dbReference type="Pfam" id="PF01926">
    <property type="entry name" value="MMR_HSR1"/>
    <property type="match status" value="1"/>
</dbReference>
<keyword evidence="1" id="KW-0472">Membrane</keyword>
<protein>
    <recommendedName>
        <fullName evidence="2">G domain-containing protein</fullName>
    </recommendedName>
</protein>
<dbReference type="Proteomes" id="UP001500218">
    <property type="component" value="Unassembled WGS sequence"/>
</dbReference>
<dbReference type="PANTHER" id="PTHR42698:SF1">
    <property type="entry name" value="GTPASE ERA, MITOCHONDRIAL"/>
    <property type="match status" value="1"/>
</dbReference>
<feature type="transmembrane region" description="Helical" evidence="1">
    <location>
        <begin position="442"/>
        <end position="464"/>
    </location>
</feature>
<dbReference type="InterPro" id="IPR005662">
    <property type="entry name" value="GTPase_Era-like"/>
</dbReference>
<comment type="caution">
    <text evidence="3">The sequence shown here is derived from an EMBL/GenBank/DDBJ whole genome shotgun (WGS) entry which is preliminary data.</text>
</comment>
<evidence type="ECO:0000259" key="2">
    <source>
        <dbReference type="Pfam" id="PF01926"/>
    </source>
</evidence>
<dbReference type="RefSeq" id="WP_344132081.1">
    <property type="nucleotide sequence ID" value="NZ_BAAALT010000092.1"/>
</dbReference>
<dbReference type="Gene3D" id="3.40.50.300">
    <property type="entry name" value="P-loop containing nucleotide triphosphate hydrolases"/>
    <property type="match status" value="1"/>
</dbReference>
<reference evidence="4" key="1">
    <citation type="journal article" date="2019" name="Int. J. Syst. Evol. Microbiol.">
        <title>The Global Catalogue of Microorganisms (GCM) 10K type strain sequencing project: providing services to taxonomists for standard genome sequencing and annotation.</title>
        <authorList>
            <consortium name="The Broad Institute Genomics Platform"/>
            <consortium name="The Broad Institute Genome Sequencing Center for Infectious Disease"/>
            <person name="Wu L."/>
            <person name="Ma J."/>
        </authorList>
    </citation>
    <scope>NUCLEOTIDE SEQUENCE [LARGE SCALE GENOMIC DNA]</scope>
    <source>
        <strain evidence="4">JCM 13250</strain>
    </source>
</reference>
<dbReference type="InterPro" id="IPR006073">
    <property type="entry name" value="GTP-bd"/>
</dbReference>
<dbReference type="PANTHER" id="PTHR42698">
    <property type="entry name" value="GTPASE ERA"/>
    <property type="match status" value="1"/>
</dbReference>
<organism evidence="3 4">
    <name type="scientific">Luedemannella flava</name>
    <dbReference type="NCBI Taxonomy" id="349316"/>
    <lineage>
        <taxon>Bacteria</taxon>
        <taxon>Bacillati</taxon>
        <taxon>Actinomycetota</taxon>
        <taxon>Actinomycetes</taxon>
        <taxon>Micromonosporales</taxon>
        <taxon>Micromonosporaceae</taxon>
        <taxon>Luedemannella</taxon>
    </lineage>
</organism>
<dbReference type="EMBL" id="BAAALT010000092">
    <property type="protein sequence ID" value="GAA1808376.1"/>
    <property type="molecule type" value="Genomic_DNA"/>
</dbReference>